<name>A0AAN8W6Z5_9MAGN</name>
<dbReference type="Proteomes" id="UP001370490">
    <property type="component" value="Unassembled WGS sequence"/>
</dbReference>
<organism evidence="2 3">
    <name type="scientific">Dillenia turbinata</name>
    <dbReference type="NCBI Taxonomy" id="194707"/>
    <lineage>
        <taxon>Eukaryota</taxon>
        <taxon>Viridiplantae</taxon>
        <taxon>Streptophyta</taxon>
        <taxon>Embryophyta</taxon>
        <taxon>Tracheophyta</taxon>
        <taxon>Spermatophyta</taxon>
        <taxon>Magnoliopsida</taxon>
        <taxon>eudicotyledons</taxon>
        <taxon>Gunneridae</taxon>
        <taxon>Pentapetalae</taxon>
        <taxon>Dilleniales</taxon>
        <taxon>Dilleniaceae</taxon>
        <taxon>Dillenia</taxon>
    </lineage>
</organism>
<evidence type="ECO:0000259" key="1">
    <source>
        <dbReference type="Pfam" id="PF06974"/>
    </source>
</evidence>
<evidence type="ECO:0000313" key="2">
    <source>
        <dbReference type="EMBL" id="KAK6942787.1"/>
    </source>
</evidence>
<comment type="caution">
    <text evidence="2">The sequence shown here is derived from an EMBL/GenBank/DDBJ whole genome shotgun (WGS) entry which is preliminary data.</text>
</comment>
<dbReference type="EMBL" id="JBAMMX010000004">
    <property type="protein sequence ID" value="KAK6942787.1"/>
    <property type="molecule type" value="Genomic_DNA"/>
</dbReference>
<proteinExistence type="predicted"/>
<dbReference type="Pfam" id="PF06974">
    <property type="entry name" value="WS_DGAT_C"/>
    <property type="match status" value="1"/>
</dbReference>
<accession>A0AAN8W6Z5</accession>
<reference evidence="2 3" key="1">
    <citation type="submission" date="2023-12" db="EMBL/GenBank/DDBJ databases">
        <title>A high-quality genome assembly for Dillenia turbinata (Dilleniales).</title>
        <authorList>
            <person name="Chanderbali A."/>
        </authorList>
    </citation>
    <scope>NUCLEOTIDE SEQUENCE [LARGE SCALE GENOMIC DNA]</scope>
    <source>
        <strain evidence="2">LSX21</strain>
        <tissue evidence="2">Leaf</tissue>
    </source>
</reference>
<gene>
    <name evidence="2" type="ORF">RJ641_028164</name>
</gene>
<feature type="domain" description="O-acyltransferase WSD1 C-terminal" evidence="1">
    <location>
        <begin position="81"/>
        <end position="123"/>
    </location>
</feature>
<dbReference type="InterPro" id="IPR009721">
    <property type="entry name" value="O-acyltransferase_WSD1_C"/>
</dbReference>
<protein>
    <submittedName>
        <fullName evidence="2">O-acyltransferase WSD1, C-terminal</fullName>
    </submittedName>
</protein>
<sequence length="140" mass="15807">MMPLSLTTLFLRPDVVSIAVLCFSVMPLLFPELLPNCLHIAYAYSVLSYEITHHLSGELLSLGMFEVELIIEIEMKSVNYLALQVNMISNAGRAGLQIMVAKDIIPDLEYLTKCFEDSLMEMKDVLQNCNAIVDCTLEWM</sequence>
<dbReference type="AlphaFoldDB" id="A0AAN8W6Z5"/>
<keyword evidence="3" id="KW-1185">Reference proteome</keyword>
<evidence type="ECO:0000313" key="3">
    <source>
        <dbReference type="Proteomes" id="UP001370490"/>
    </source>
</evidence>